<evidence type="ECO:0000256" key="2">
    <source>
        <dbReference type="ARBA" id="ARBA00004569"/>
    </source>
</evidence>
<evidence type="ECO:0000256" key="10">
    <source>
        <dbReference type="ARBA" id="ARBA00022989"/>
    </source>
</evidence>
<evidence type="ECO:0000256" key="7">
    <source>
        <dbReference type="ARBA" id="ARBA00022792"/>
    </source>
</evidence>
<evidence type="ECO:0000256" key="4">
    <source>
        <dbReference type="ARBA" id="ARBA00022692"/>
    </source>
</evidence>
<dbReference type="InterPro" id="IPR001401">
    <property type="entry name" value="Dynamin_GTPase"/>
</dbReference>
<keyword evidence="6" id="KW-0547">Nucleotide-binding</keyword>
<dbReference type="SMART" id="SM00053">
    <property type="entry name" value="DYNc"/>
    <property type="match status" value="1"/>
</dbReference>
<evidence type="ECO:0000256" key="12">
    <source>
        <dbReference type="ARBA" id="ARBA00023121"/>
    </source>
</evidence>
<keyword evidence="4" id="KW-0812">Transmembrane</keyword>
<dbReference type="InterPro" id="IPR027417">
    <property type="entry name" value="P-loop_NTPase"/>
</dbReference>
<reference evidence="21" key="1">
    <citation type="submission" date="2020-05" db="UniProtKB">
        <authorList>
            <consortium name="EnsemblMetazoa"/>
        </authorList>
    </citation>
    <scope>IDENTIFICATION</scope>
    <source>
        <strain evidence="21">Aabys</strain>
    </source>
</reference>
<dbReference type="AlphaFoldDB" id="A0A1I8NH23"/>
<evidence type="ECO:0000256" key="13">
    <source>
        <dbReference type="ARBA" id="ARBA00023128"/>
    </source>
</evidence>
<dbReference type="GO" id="GO:0005743">
    <property type="term" value="C:mitochondrial inner membrane"/>
    <property type="evidence" value="ECO:0007669"/>
    <property type="project" value="UniProtKB-SubCell"/>
</dbReference>
<evidence type="ECO:0000256" key="6">
    <source>
        <dbReference type="ARBA" id="ARBA00022741"/>
    </source>
</evidence>
<dbReference type="PANTHER" id="PTHR11566:SF67">
    <property type="entry name" value="DYNAMIN-LIKE 120 KDA PROTEIN, MITOCHONDRIAL"/>
    <property type="match status" value="1"/>
</dbReference>
<evidence type="ECO:0000256" key="3">
    <source>
        <dbReference type="ARBA" id="ARBA00011980"/>
    </source>
</evidence>
<dbReference type="InterPro" id="IPR045063">
    <property type="entry name" value="Dynamin_N"/>
</dbReference>
<dbReference type="GO" id="GO:0006897">
    <property type="term" value="P:endocytosis"/>
    <property type="evidence" value="ECO:0007669"/>
    <property type="project" value="TreeGrafter"/>
</dbReference>
<keyword evidence="15" id="KW-0472">Membrane</keyword>
<dbReference type="FunFam" id="3.40.50.300:FF:000171">
    <property type="entry name" value="Dynamin-like 120 kDa protein, mitochondrial"/>
    <property type="match status" value="1"/>
</dbReference>
<evidence type="ECO:0000256" key="11">
    <source>
        <dbReference type="ARBA" id="ARBA00023054"/>
    </source>
</evidence>
<dbReference type="Pfam" id="PF19434">
    <property type="entry name" value="OPA1_C"/>
    <property type="match status" value="1"/>
</dbReference>
<protein>
    <recommendedName>
        <fullName evidence="17">Dynamin-like GTPase OPA1, mitochondrial</fullName>
        <ecNumber evidence="3">3.6.5.5</ecNumber>
    </recommendedName>
</protein>
<dbReference type="PROSITE" id="PS51718">
    <property type="entry name" value="G_DYNAMIN_2"/>
    <property type="match status" value="1"/>
</dbReference>
<evidence type="ECO:0000256" key="1">
    <source>
        <dbReference type="ARBA" id="ARBA00004434"/>
    </source>
</evidence>
<keyword evidence="22" id="KW-1185">Reference proteome</keyword>
<dbReference type="GO" id="GO:0005874">
    <property type="term" value="C:microtubule"/>
    <property type="evidence" value="ECO:0007669"/>
    <property type="project" value="TreeGrafter"/>
</dbReference>
<dbReference type="EC" id="3.6.5.5" evidence="3"/>
<keyword evidence="8" id="KW-0378">Hydrolase</keyword>
<gene>
    <name evidence="21" type="primary">101893625</name>
    <name evidence="23" type="synonym">LOC101893625</name>
</gene>
<dbReference type="GO" id="GO:0008017">
    <property type="term" value="F:microtubule binding"/>
    <property type="evidence" value="ECO:0007669"/>
    <property type="project" value="TreeGrafter"/>
</dbReference>
<dbReference type="GO" id="GO:0005525">
    <property type="term" value="F:GTP binding"/>
    <property type="evidence" value="ECO:0007669"/>
    <property type="project" value="UniProtKB-KW"/>
</dbReference>
<keyword evidence="5" id="KW-0053">Apoptosis</keyword>
<evidence type="ECO:0000256" key="15">
    <source>
        <dbReference type="ARBA" id="ARBA00023136"/>
    </source>
</evidence>
<name>A0A1I8NH23_MUSDO</name>
<feature type="coiled-coil region" evidence="19">
    <location>
        <begin position="869"/>
        <end position="928"/>
    </location>
</feature>
<organism evidence="21">
    <name type="scientific">Musca domestica</name>
    <name type="common">House fly</name>
    <dbReference type="NCBI Taxonomy" id="7370"/>
    <lineage>
        <taxon>Eukaryota</taxon>
        <taxon>Metazoa</taxon>
        <taxon>Ecdysozoa</taxon>
        <taxon>Arthropoda</taxon>
        <taxon>Hexapoda</taxon>
        <taxon>Insecta</taxon>
        <taxon>Pterygota</taxon>
        <taxon>Neoptera</taxon>
        <taxon>Endopterygota</taxon>
        <taxon>Diptera</taxon>
        <taxon>Brachycera</taxon>
        <taxon>Muscomorpha</taxon>
        <taxon>Muscoidea</taxon>
        <taxon>Muscidae</taxon>
        <taxon>Musca</taxon>
    </lineage>
</organism>
<evidence type="ECO:0000313" key="23">
    <source>
        <dbReference type="RefSeq" id="XP_005177100.1"/>
    </source>
</evidence>
<dbReference type="CDD" id="cd08771">
    <property type="entry name" value="DLP_1"/>
    <property type="match status" value="1"/>
</dbReference>
<sequence length="933" mass="107826">MLRATKHIAHRDTTKRVNYLCHKIVVSTNSQYSTLNYRYGGASSNQQQQGHGNGGKHHYYRHDFLAPHGPKAWTIPPNRGYGMVVVRILRGALKLRYLLLGGAIGGGMTLNKKYEDWKDGLPDLKWLEEALPQGEKWSQFSKTLIEIGGAVKDVIEIAKDDLKAKTTVAALSLSQDDSRRKYETLQSQVETLQTEIMNVQIKYQKELEKMEKENRELRQQFLILKQQKKTGTKKIKKSLIDMYSEVLDELSGYDTSYSMADHLPRVVVVGDQSSGKTSVLESIAKARIFPRGSGEMMTRAPVKVTLAEGPYHVAQFRDSEREYDLTKESDLAELRREVEFRMRASVRGGKTVSNEVISMTVKGPGLQRMVLVDLPGIISTMTVDMASDTKDSIHQMTKHYMSNPNAIILCIQDGSVDAERSNVTDLVMQCDPLGRRTIFVLTKVDLAEELADPDRIRKILSGKLFPMKALGYYAVVTGRGRKDDSIEAIRQYEEDFFKNSKLFQRRGVIMPHQVTSRNLSLAVSDRFWKMVRETIEQQADAFKATRFNLETEWKNNFPRLRESGRDELFDKAKGEILDEVVTLSQISAKKWEEALNDKLWDKLSNYVFENIYLPAAQSDSFNTMVDIKLRQWAEQALPAKSVEAGWETLQKEFITLMEKAKKSPDHDDIFDNLKAAVVDESIRRHSWEDKAIDMLRVIQLNTLEDRFVHDKSEWDQAVKFLETSVKAKLAQTEETLSEMFGPGQFTRITHWKSLTEDQNKRRYVKNELDKILKNDDKHMPTLSYDELTTVRKNLQRENIEVDTDYIRQTWFPVYRRHFLKQALQRANDCRKAYYLYSQQGTDCDINCNDVVLFWRIQQVIRVTANALRQQVINREARRLDKEIKEVLDEFSEDEEKKAHLLTGKRVTLAEELIKVRQIQEKLEEFINSLNQEK</sequence>
<dbReference type="Gene3D" id="3.40.50.300">
    <property type="entry name" value="P-loop containing nucleotide triphosphate hydrolases"/>
    <property type="match status" value="1"/>
</dbReference>
<reference evidence="23" key="2">
    <citation type="submission" date="2025-04" db="UniProtKB">
        <authorList>
            <consortium name="RefSeq"/>
        </authorList>
    </citation>
    <scope>IDENTIFICATION</scope>
    <source>
        <strain evidence="23">Aabys</strain>
    </source>
</reference>
<keyword evidence="16" id="KW-1015">Disulfide bond</keyword>
<dbReference type="OrthoDB" id="415706at2759"/>
<dbReference type="EnsemblMetazoa" id="MDOA015082-RC">
    <property type="protein sequence ID" value="MDOA015082-PC"/>
    <property type="gene ID" value="MDOA015082"/>
</dbReference>
<dbReference type="PANTHER" id="PTHR11566">
    <property type="entry name" value="DYNAMIN"/>
    <property type="match status" value="1"/>
</dbReference>
<accession>A0A1I8NH23</accession>
<dbReference type="VEuPathDB" id="VectorBase:MDOA015082"/>
<evidence type="ECO:0000256" key="8">
    <source>
        <dbReference type="ARBA" id="ARBA00022801"/>
    </source>
</evidence>
<dbReference type="GO" id="GO:0008289">
    <property type="term" value="F:lipid binding"/>
    <property type="evidence" value="ECO:0007669"/>
    <property type="project" value="UniProtKB-KW"/>
</dbReference>
<dbReference type="GO" id="GO:0048312">
    <property type="term" value="P:intracellular distribution of mitochondria"/>
    <property type="evidence" value="ECO:0007669"/>
    <property type="project" value="TreeGrafter"/>
</dbReference>
<dbReference type="InterPro" id="IPR022812">
    <property type="entry name" value="Dynamin"/>
</dbReference>
<keyword evidence="14" id="KW-0342">GTP-binding</keyword>
<proteinExistence type="predicted"/>
<dbReference type="GO" id="GO:0008053">
    <property type="term" value="P:mitochondrial fusion"/>
    <property type="evidence" value="ECO:0007669"/>
    <property type="project" value="TreeGrafter"/>
</dbReference>
<comment type="catalytic activity">
    <reaction evidence="18">
        <text>GTP + H2O = GDP + phosphate + H(+)</text>
        <dbReference type="Rhea" id="RHEA:19669"/>
        <dbReference type="ChEBI" id="CHEBI:15377"/>
        <dbReference type="ChEBI" id="CHEBI:15378"/>
        <dbReference type="ChEBI" id="CHEBI:37565"/>
        <dbReference type="ChEBI" id="CHEBI:43474"/>
        <dbReference type="ChEBI" id="CHEBI:58189"/>
        <dbReference type="EC" id="3.6.5.5"/>
    </reaction>
</comment>
<evidence type="ECO:0000256" key="18">
    <source>
        <dbReference type="ARBA" id="ARBA00048040"/>
    </source>
</evidence>
<evidence type="ECO:0000256" key="16">
    <source>
        <dbReference type="ARBA" id="ARBA00023157"/>
    </source>
</evidence>
<dbReference type="SUPFAM" id="SSF52540">
    <property type="entry name" value="P-loop containing nucleoside triphosphate hydrolases"/>
    <property type="match status" value="1"/>
</dbReference>
<evidence type="ECO:0000259" key="20">
    <source>
        <dbReference type="PROSITE" id="PS51718"/>
    </source>
</evidence>
<dbReference type="VEuPathDB" id="VectorBase:MDOMA2_002375"/>
<keyword evidence="13" id="KW-0496">Mitochondrion</keyword>
<dbReference type="Proteomes" id="UP001652621">
    <property type="component" value="Unplaced"/>
</dbReference>
<keyword evidence="10" id="KW-1133">Transmembrane helix</keyword>
<evidence type="ECO:0000313" key="22">
    <source>
        <dbReference type="Proteomes" id="UP001652621"/>
    </source>
</evidence>
<dbReference type="InterPro" id="IPR045817">
    <property type="entry name" value="OPA1_C"/>
</dbReference>
<dbReference type="InterPro" id="IPR030381">
    <property type="entry name" value="G_DYNAMIN_dom"/>
</dbReference>
<evidence type="ECO:0000313" key="21">
    <source>
        <dbReference type="EnsemblMetazoa" id="MDOA015082-PC"/>
    </source>
</evidence>
<dbReference type="GO" id="GO:0005758">
    <property type="term" value="C:mitochondrial intermembrane space"/>
    <property type="evidence" value="ECO:0007669"/>
    <property type="project" value="UniProtKB-SubCell"/>
</dbReference>
<dbReference type="GO" id="GO:0000266">
    <property type="term" value="P:mitochondrial fission"/>
    <property type="evidence" value="ECO:0007669"/>
    <property type="project" value="TreeGrafter"/>
</dbReference>
<evidence type="ECO:0000256" key="17">
    <source>
        <dbReference type="ARBA" id="ARBA00044791"/>
    </source>
</evidence>
<dbReference type="GO" id="GO:0006915">
    <property type="term" value="P:apoptotic process"/>
    <property type="evidence" value="ECO:0007669"/>
    <property type="project" value="UniProtKB-KW"/>
</dbReference>
<feature type="coiled-coil region" evidence="19">
    <location>
        <begin position="175"/>
        <end position="227"/>
    </location>
</feature>
<dbReference type="GO" id="GO:0003924">
    <property type="term" value="F:GTPase activity"/>
    <property type="evidence" value="ECO:0007669"/>
    <property type="project" value="InterPro"/>
</dbReference>
<dbReference type="RefSeq" id="XP_005177100.1">
    <property type="nucleotide sequence ID" value="XM_005177043.3"/>
</dbReference>
<evidence type="ECO:0000256" key="9">
    <source>
        <dbReference type="ARBA" id="ARBA00022946"/>
    </source>
</evidence>
<dbReference type="PRINTS" id="PR00195">
    <property type="entry name" value="DYNAMIN"/>
</dbReference>
<keyword evidence="9" id="KW-0809">Transit peptide</keyword>
<keyword evidence="12" id="KW-0446">Lipid-binding</keyword>
<evidence type="ECO:0000256" key="19">
    <source>
        <dbReference type="SAM" id="Coils"/>
    </source>
</evidence>
<evidence type="ECO:0000256" key="14">
    <source>
        <dbReference type="ARBA" id="ARBA00023134"/>
    </source>
</evidence>
<dbReference type="Pfam" id="PF00350">
    <property type="entry name" value="Dynamin_N"/>
    <property type="match status" value="1"/>
</dbReference>
<dbReference type="GO" id="GO:0016559">
    <property type="term" value="P:peroxisome fission"/>
    <property type="evidence" value="ECO:0007669"/>
    <property type="project" value="TreeGrafter"/>
</dbReference>
<keyword evidence="7" id="KW-0999">Mitochondrion inner membrane</keyword>
<feature type="domain" description="Dynamin-type G" evidence="20">
    <location>
        <begin position="260"/>
        <end position="536"/>
    </location>
</feature>
<comment type="subcellular location">
    <subcellularLocation>
        <location evidence="1">Mitochondrion inner membrane</location>
        <topology evidence="1">Single-pass membrane protein</topology>
    </subcellularLocation>
    <subcellularLocation>
        <location evidence="2">Mitochondrion intermembrane space</location>
    </subcellularLocation>
</comment>
<keyword evidence="11 19" id="KW-0175">Coiled coil</keyword>
<evidence type="ECO:0000256" key="5">
    <source>
        <dbReference type="ARBA" id="ARBA00022703"/>
    </source>
</evidence>